<dbReference type="GO" id="GO:0015930">
    <property type="term" value="F:glutamate synthase activity"/>
    <property type="evidence" value="ECO:0007669"/>
    <property type="project" value="InterPro"/>
</dbReference>
<dbReference type="PATRIC" id="fig|1184267.3.peg.2428"/>
<proteinExistence type="inferred from homology"/>
<evidence type="ECO:0000256" key="3">
    <source>
        <dbReference type="SAM" id="Phobius"/>
    </source>
</evidence>
<dbReference type="PANTHER" id="PTHR43819:SF1">
    <property type="entry name" value="ARCHAEAL-TYPE GLUTAMATE SYNTHASE [NADPH]"/>
    <property type="match status" value="1"/>
</dbReference>
<dbReference type="InterPro" id="IPR002932">
    <property type="entry name" value="Glu_synthdom"/>
</dbReference>
<sequence length="499" mass="55538">MRNQFYIAFTVILIANVLFFFYWPMGLFNLFLTVPFFMLGFRDIRQRRHAIKANFPVFGHFRYLFESIRPEINQYFVESNTDGKPFSREQRSVVYQRAKKVLDTVAFGTQLNVYEKGYEFVNHSLYPTHVDSKTLRTTIGSDLCKQPYSISLLNISAMSFGSLSPNSILALNGGAKDGNFAHNTGEGGISPYHLEPGGDLIWQIGTGYFGCRDLDGNFDPELFKKNAQRPQVKMIELKLSQGAKPGHGGILSGKKVTEEISQIRNVPIGKDVISPPAHRAFSNAQGMLEFIHTLRTLSDGKPVGIKLCLGHREEFETLVNTMKETRIYPDYIVIDGAEGGTGAAPLEFANYLGTPGADALVIAVDCLKKAGLKNQIKVLATGKITTAFDMIKLLCLGADATYAARSMMLALGCIQALRCNNNKCPAGVATQNPQLYKGLHAPSKRKRVKNFHHETIEALAHVLGAMGVSDHTQLNRKHLFKRIDENRIQSYEEIYSSSL</sequence>
<reference evidence="5 6" key="1">
    <citation type="journal article" date="2013" name="ISME J.">
        <title>By their genes ye shall know them: genomic signatures of predatory bacteria.</title>
        <authorList>
            <person name="Pasternak Z."/>
            <person name="Pietrokovski S."/>
            <person name="Rotem O."/>
            <person name="Gophna U."/>
            <person name="Lurie-Weinberger M.N."/>
            <person name="Jurkevitch E."/>
        </authorList>
    </citation>
    <scope>NUCLEOTIDE SEQUENCE [LARGE SCALE GENOMIC DNA]</scope>
    <source>
        <strain evidence="5 6">JSS</strain>
    </source>
</reference>
<gene>
    <name evidence="5" type="ORF">A11Q_2395</name>
</gene>
<keyword evidence="3" id="KW-1133">Transmembrane helix</keyword>
<evidence type="ECO:0000313" key="5">
    <source>
        <dbReference type="EMBL" id="AGH96611.1"/>
    </source>
</evidence>
<dbReference type="STRING" id="1184267.A11Q_2395"/>
<dbReference type="Proteomes" id="UP000012040">
    <property type="component" value="Chromosome"/>
</dbReference>
<protein>
    <recommendedName>
        <fullName evidence="4">Glutamate synthase domain-containing protein</fullName>
    </recommendedName>
</protein>
<evidence type="ECO:0000256" key="2">
    <source>
        <dbReference type="PIRNR" id="PIRNR006429"/>
    </source>
</evidence>
<dbReference type="InterPro" id="IPR013785">
    <property type="entry name" value="Aldolase_TIM"/>
</dbReference>
<dbReference type="GO" id="GO:0006537">
    <property type="term" value="P:glutamate biosynthetic process"/>
    <property type="evidence" value="ECO:0007669"/>
    <property type="project" value="InterPro"/>
</dbReference>
<dbReference type="eggNOG" id="COG0069">
    <property type="taxonomic scope" value="Bacteria"/>
</dbReference>
<dbReference type="PIRSF" id="PIRSF500060">
    <property type="entry name" value="UCP500060"/>
    <property type="match status" value="1"/>
</dbReference>
<keyword evidence="3" id="KW-0472">Membrane</keyword>
<dbReference type="Pfam" id="PF01645">
    <property type="entry name" value="Glu_synthase"/>
    <property type="match status" value="1"/>
</dbReference>
<dbReference type="AlphaFoldDB" id="M4VEZ5"/>
<evidence type="ECO:0000256" key="1">
    <source>
        <dbReference type="ARBA" id="ARBA00009716"/>
    </source>
</evidence>
<dbReference type="PANTHER" id="PTHR43819">
    <property type="entry name" value="ARCHAEAL-TYPE GLUTAMATE SYNTHASE [NADPH]"/>
    <property type="match status" value="1"/>
</dbReference>
<dbReference type="InterPro" id="IPR024188">
    <property type="entry name" value="GltB"/>
</dbReference>
<dbReference type="RefSeq" id="WP_015471101.1">
    <property type="nucleotide sequence ID" value="NC_020813.1"/>
</dbReference>
<dbReference type="KEGG" id="bex:A11Q_2395"/>
<evidence type="ECO:0000313" key="6">
    <source>
        <dbReference type="Proteomes" id="UP000012040"/>
    </source>
</evidence>
<dbReference type="CDD" id="cd02808">
    <property type="entry name" value="GltS_FMN"/>
    <property type="match status" value="1"/>
</dbReference>
<feature type="domain" description="Glutamate synthase" evidence="4">
    <location>
        <begin position="139"/>
        <end position="468"/>
    </location>
</feature>
<name>M4VEZ5_9BACT</name>
<dbReference type="Gene3D" id="3.20.20.70">
    <property type="entry name" value="Aldolase class I"/>
    <property type="match status" value="1"/>
</dbReference>
<dbReference type="EMBL" id="CP003537">
    <property type="protein sequence ID" value="AGH96611.1"/>
    <property type="molecule type" value="Genomic_DNA"/>
</dbReference>
<dbReference type="InterPro" id="IPR027283">
    <property type="entry name" value="YerD"/>
</dbReference>
<evidence type="ECO:0000259" key="4">
    <source>
        <dbReference type="Pfam" id="PF01645"/>
    </source>
</evidence>
<keyword evidence="3" id="KW-0812">Transmembrane</keyword>
<keyword evidence="6" id="KW-1185">Reference proteome</keyword>
<accession>M4VEZ5</accession>
<feature type="transmembrane region" description="Helical" evidence="3">
    <location>
        <begin position="6"/>
        <end position="39"/>
    </location>
</feature>
<dbReference type="PIRSF" id="PIRSF006429">
    <property type="entry name" value="GOGAT_lg_2"/>
    <property type="match status" value="1"/>
</dbReference>
<dbReference type="SUPFAM" id="SSF51395">
    <property type="entry name" value="FMN-linked oxidoreductases"/>
    <property type="match status" value="1"/>
</dbReference>
<comment type="similarity">
    <text evidence="1 2">Belongs to the glutamate synthase family.</text>
</comment>
<dbReference type="OrthoDB" id="5288237at2"/>
<dbReference type="HOGENOM" id="CLU_026563_1_0_7"/>
<organism evidence="5 6">
    <name type="scientific">Pseudobdellovibrio exovorus JSS</name>
    <dbReference type="NCBI Taxonomy" id="1184267"/>
    <lineage>
        <taxon>Bacteria</taxon>
        <taxon>Pseudomonadati</taxon>
        <taxon>Bdellovibrionota</taxon>
        <taxon>Bdellovibrionia</taxon>
        <taxon>Bdellovibrionales</taxon>
        <taxon>Pseudobdellovibrionaceae</taxon>
        <taxon>Pseudobdellovibrio</taxon>
    </lineage>
</organism>